<accession>A0AAV0RS37</accession>
<comment type="caution">
    <text evidence="1">The sequence shown here is derived from an EMBL/GenBank/DDBJ whole genome shotgun (WGS) entry which is preliminary data.</text>
</comment>
<dbReference type="EMBL" id="CAMGYJ010000011">
    <property type="protein sequence ID" value="CAI0560429.1"/>
    <property type="molecule type" value="Genomic_DNA"/>
</dbReference>
<sequence length="93" mass="10110">MGETDSFFSMGLHEIAAAMGESDRTSLLPQLRKIEAYMGLKQEAGQRAHGEDESGKGNCLMDQFASAPHEAAMGDSYQMSLVETAKEAIKHTM</sequence>
<protein>
    <submittedName>
        <fullName evidence="1">Uncharacterized protein</fullName>
    </submittedName>
</protein>
<reference evidence="1" key="1">
    <citation type="submission" date="2022-08" db="EMBL/GenBank/DDBJ databases">
        <authorList>
            <person name="Gutierrez-Valencia J."/>
        </authorList>
    </citation>
    <scope>NUCLEOTIDE SEQUENCE</scope>
</reference>
<dbReference type="Proteomes" id="UP001154282">
    <property type="component" value="Unassembled WGS sequence"/>
</dbReference>
<keyword evidence="2" id="KW-1185">Reference proteome</keyword>
<gene>
    <name evidence="1" type="ORF">LITE_LOCUS49692</name>
</gene>
<name>A0AAV0RS37_9ROSI</name>
<evidence type="ECO:0000313" key="1">
    <source>
        <dbReference type="EMBL" id="CAI0560429.1"/>
    </source>
</evidence>
<proteinExistence type="predicted"/>
<dbReference type="AlphaFoldDB" id="A0AAV0RS37"/>
<evidence type="ECO:0000313" key="2">
    <source>
        <dbReference type="Proteomes" id="UP001154282"/>
    </source>
</evidence>
<feature type="non-terminal residue" evidence="1">
    <location>
        <position position="93"/>
    </location>
</feature>
<organism evidence="1 2">
    <name type="scientific">Linum tenue</name>
    <dbReference type="NCBI Taxonomy" id="586396"/>
    <lineage>
        <taxon>Eukaryota</taxon>
        <taxon>Viridiplantae</taxon>
        <taxon>Streptophyta</taxon>
        <taxon>Embryophyta</taxon>
        <taxon>Tracheophyta</taxon>
        <taxon>Spermatophyta</taxon>
        <taxon>Magnoliopsida</taxon>
        <taxon>eudicotyledons</taxon>
        <taxon>Gunneridae</taxon>
        <taxon>Pentapetalae</taxon>
        <taxon>rosids</taxon>
        <taxon>fabids</taxon>
        <taxon>Malpighiales</taxon>
        <taxon>Linaceae</taxon>
        <taxon>Linum</taxon>
    </lineage>
</organism>